<evidence type="ECO:0000313" key="4">
    <source>
        <dbReference type="EMBL" id="AFU97401.1"/>
    </source>
</evidence>
<feature type="chain" id="PRO_5003880558" evidence="2">
    <location>
        <begin position="22"/>
        <end position="294"/>
    </location>
</feature>
<dbReference type="OrthoDB" id="9769598at2"/>
<dbReference type="InterPro" id="IPR036866">
    <property type="entry name" value="RibonucZ/Hydroxyglut_hydro"/>
</dbReference>
<dbReference type="EMBL" id="CP003746">
    <property type="protein sequence ID" value="AFU97401.1"/>
    <property type="molecule type" value="Genomic_DNA"/>
</dbReference>
<name>K4KEN8_SIMAS</name>
<comment type="similarity">
    <text evidence="1">Belongs to the metallo-beta-lactamase superfamily. Class-B beta-lactamase family.</text>
</comment>
<dbReference type="InterPro" id="IPR050855">
    <property type="entry name" value="NDM-1-like"/>
</dbReference>
<dbReference type="PANTHER" id="PTHR42951:SF4">
    <property type="entry name" value="ACYL-COENZYME A THIOESTERASE MBLAC2"/>
    <property type="match status" value="1"/>
</dbReference>
<dbReference type="eggNOG" id="COG0491">
    <property type="taxonomic scope" value="Bacteria"/>
</dbReference>
<keyword evidence="2" id="KW-0732">Signal</keyword>
<organism evidence="4 5">
    <name type="scientific">Simiduia agarivorans (strain DSM 21679 / JCM 13881 / BCRC 17597 / SA1)</name>
    <dbReference type="NCBI Taxonomy" id="1117647"/>
    <lineage>
        <taxon>Bacteria</taxon>
        <taxon>Pseudomonadati</taxon>
        <taxon>Pseudomonadota</taxon>
        <taxon>Gammaproteobacteria</taxon>
        <taxon>Cellvibrionales</taxon>
        <taxon>Cellvibrionaceae</taxon>
        <taxon>Simiduia</taxon>
    </lineage>
</organism>
<protein>
    <submittedName>
        <fullName evidence="4">Beta-lactamase domain-containing protein</fullName>
    </submittedName>
</protein>
<dbReference type="STRING" id="1117647.M5M_00830"/>
<dbReference type="PANTHER" id="PTHR42951">
    <property type="entry name" value="METALLO-BETA-LACTAMASE DOMAIN-CONTAINING"/>
    <property type="match status" value="1"/>
</dbReference>
<dbReference type="CDD" id="cd16282">
    <property type="entry name" value="metallo-hydrolase-like_MBL-fold"/>
    <property type="match status" value="1"/>
</dbReference>
<dbReference type="Pfam" id="PF00753">
    <property type="entry name" value="Lactamase_B"/>
    <property type="match status" value="1"/>
</dbReference>
<evidence type="ECO:0000259" key="3">
    <source>
        <dbReference type="SMART" id="SM00849"/>
    </source>
</evidence>
<dbReference type="HOGENOM" id="CLU_056342_3_0_6"/>
<evidence type="ECO:0000256" key="2">
    <source>
        <dbReference type="SAM" id="SignalP"/>
    </source>
</evidence>
<dbReference type="SUPFAM" id="SSF56281">
    <property type="entry name" value="Metallo-hydrolase/oxidoreductase"/>
    <property type="match status" value="1"/>
</dbReference>
<dbReference type="AlphaFoldDB" id="K4KEN8"/>
<dbReference type="RefSeq" id="WP_015045574.1">
    <property type="nucleotide sequence ID" value="NC_018868.3"/>
</dbReference>
<keyword evidence="5" id="KW-1185">Reference proteome</keyword>
<sequence length="294" mass="31629">MFRLNHWLGMGLLLMGSAAVAQETQVEIVATPVADQVYMLTGSGGNMGLSVGEDGAFLIDDQFAPLSDKIQASIRTVTDKPVKFLVNTHWHFDHTGGNENFGKSGSVIVAHNNVRTRMAAGGVIEAFKRTVEPASPAALPVITFDTAMTFHFNGDAIRIEHPAPAHTDGDAILYFEKANVVHMGDIFFNGMYPFIDAGSGGKMKGVIDAVAGVLAKIDDNTKVIPGHGKLSNKAELREYHQMLTAAYERVAAMKNAGRSAEEAVAAKPTKDLDAKWNGGFLKADQWVALIYEAI</sequence>
<dbReference type="InterPro" id="IPR001279">
    <property type="entry name" value="Metallo-B-lactamas"/>
</dbReference>
<dbReference type="GO" id="GO:0017001">
    <property type="term" value="P:antibiotic catabolic process"/>
    <property type="evidence" value="ECO:0007669"/>
    <property type="project" value="UniProtKB-ARBA"/>
</dbReference>
<dbReference type="Gene3D" id="3.60.15.10">
    <property type="entry name" value="Ribonuclease Z/Hydroxyacylglutathione hydrolase-like"/>
    <property type="match status" value="1"/>
</dbReference>
<evidence type="ECO:0000313" key="5">
    <source>
        <dbReference type="Proteomes" id="UP000000466"/>
    </source>
</evidence>
<feature type="signal peptide" evidence="2">
    <location>
        <begin position="1"/>
        <end position="21"/>
    </location>
</feature>
<accession>K4KEN8</accession>
<feature type="domain" description="Metallo-beta-lactamase" evidence="3">
    <location>
        <begin position="44"/>
        <end position="227"/>
    </location>
</feature>
<dbReference type="KEGG" id="saga:M5M_00830"/>
<gene>
    <name evidence="4" type="ordered locus">M5M_00830</name>
</gene>
<evidence type="ECO:0000256" key="1">
    <source>
        <dbReference type="ARBA" id="ARBA00005250"/>
    </source>
</evidence>
<proteinExistence type="inferred from homology"/>
<dbReference type="Proteomes" id="UP000000466">
    <property type="component" value="Chromosome"/>
</dbReference>
<dbReference type="SMART" id="SM00849">
    <property type="entry name" value="Lactamase_B"/>
    <property type="match status" value="1"/>
</dbReference>
<reference evidence="4 5" key="1">
    <citation type="journal article" date="2013" name="Genome Announc.">
        <title>Complete genome sequence of Simiduia agarivorans SA1(T), a marine bacterium able to degrade a variety of polysaccharides.</title>
        <authorList>
            <person name="Lin S.Y."/>
            <person name="Shieh W.Y."/>
            <person name="Chen J.S."/>
            <person name="Tang S.L."/>
        </authorList>
    </citation>
    <scope>NUCLEOTIDE SEQUENCE [LARGE SCALE GENOMIC DNA]</scope>
    <source>
        <strain evidence="5">DSM 21679 / JCM 13881 / BCRC 17597 / SA1</strain>
    </source>
</reference>